<sequence length="249" mass="28138">MATNPEEYISFDNVSPPYPQPGLYPTPHHHTTFPPPSRGPPFPPPVGPGSYYKGPYHPNPLHHHHHYHHRHPYEQQYQQHHWTNPYNRGRGGRRGRGNYRGKRKRPYHEPIESSEGDDQWFEWVLADPWKDLITEDEELTHRQRLSKGLVDIPHGDSNTSTITSPSLRMVADPVRNTTEPHCIKVAAQPGQSVAVQSATSLSPERGSDNIYPKQEDLSKDPLIVTPSSSDSQIPSQPEGPLTSGSDDIK</sequence>
<feature type="region of interest" description="Disordered" evidence="1">
    <location>
        <begin position="188"/>
        <end position="249"/>
    </location>
</feature>
<dbReference type="EnsemblMetazoa" id="XM_011406531.1">
    <property type="protein sequence ID" value="XP_011404833.1"/>
    <property type="gene ID" value="LOC105313251"/>
</dbReference>
<proteinExistence type="predicted"/>
<protein>
    <submittedName>
        <fullName evidence="2">Uncharacterized protein</fullName>
    </submittedName>
</protein>
<dbReference type="InParanoid" id="A0A1X7UKQ8"/>
<evidence type="ECO:0000313" key="3">
    <source>
        <dbReference type="Proteomes" id="UP000007879"/>
    </source>
</evidence>
<dbReference type="EnsemblMetazoa" id="Aqu2.1.28084_001">
    <property type="protein sequence ID" value="Aqu2.1.28084_001"/>
    <property type="gene ID" value="Aqu2.1.28084"/>
</dbReference>
<dbReference type="AlphaFoldDB" id="A0A1X7UKQ8"/>
<dbReference type="Proteomes" id="UP000007879">
    <property type="component" value="Unassembled WGS sequence"/>
</dbReference>
<evidence type="ECO:0000256" key="1">
    <source>
        <dbReference type="SAM" id="MobiDB-lite"/>
    </source>
</evidence>
<feature type="region of interest" description="Disordered" evidence="1">
    <location>
        <begin position="82"/>
        <end position="113"/>
    </location>
</feature>
<feature type="region of interest" description="Disordered" evidence="1">
    <location>
        <begin position="1"/>
        <end position="50"/>
    </location>
</feature>
<name>A0A1X7UKQ8_AMPQE</name>
<reference evidence="3" key="1">
    <citation type="journal article" date="2010" name="Nature">
        <title>The Amphimedon queenslandica genome and the evolution of animal complexity.</title>
        <authorList>
            <person name="Srivastava M."/>
            <person name="Simakov O."/>
            <person name="Chapman J."/>
            <person name="Fahey B."/>
            <person name="Gauthier M.E."/>
            <person name="Mitros T."/>
            <person name="Richards G.S."/>
            <person name="Conaco C."/>
            <person name="Dacre M."/>
            <person name="Hellsten U."/>
            <person name="Larroux C."/>
            <person name="Putnam N.H."/>
            <person name="Stanke M."/>
            <person name="Adamska M."/>
            <person name="Darling A."/>
            <person name="Degnan S.M."/>
            <person name="Oakley T.H."/>
            <person name="Plachetzki D.C."/>
            <person name="Zhai Y."/>
            <person name="Adamski M."/>
            <person name="Calcino A."/>
            <person name="Cummins S.F."/>
            <person name="Goodstein D.M."/>
            <person name="Harris C."/>
            <person name="Jackson D.J."/>
            <person name="Leys S.P."/>
            <person name="Shu S."/>
            <person name="Woodcroft B.J."/>
            <person name="Vervoort M."/>
            <person name="Kosik K.S."/>
            <person name="Manning G."/>
            <person name="Degnan B.M."/>
            <person name="Rokhsar D.S."/>
        </authorList>
    </citation>
    <scope>NUCLEOTIDE SEQUENCE [LARGE SCALE GENOMIC DNA]</scope>
</reference>
<evidence type="ECO:0000313" key="2">
    <source>
        <dbReference type="EnsemblMetazoa" id="Aqu2.1.28084_001"/>
    </source>
</evidence>
<feature type="compositionally biased region" description="Basic residues" evidence="1">
    <location>
        <begin position="90"/>
        <end position="106"/>
    </location>
</feature>
<feature type="compositionally biased region" description="Low complexity" evidence="1">
    <location>
        <begin position="226"/>
        <end position="236"/>
    </location>
</feature>
<dbReference type="KEGG" id="aqu:105313251"/>
<feature type="compositionally biased region" description="Pro residues" evidence="1">
    <location>
        <begin position="33"/>
        <end position="47"/>
    </location>
</feature>
<keyword evidence="3" id="KW-1185">Reference proteome</keyword>
<feature type="compositionally biased region" description="Polar residues" evidence="1">
    <location>
        <begin position="189"/>
        <end position="202"/>
    </location>
</feature>
<accession>A0A1X7UKQ8</accession>
<gene>
    <name evidence="2" type="primary">105313251</name>
</gene>
<organism evidence="2">
    <name type="scientific">Amphimedon queenslandica</name>
    <name type="common">Sponge</name>
    <dbReference type="NCBI Taxonomy" id="400682"/>
    <lineage>
        <taxon>Eukaryota</taxon>
        <taxon>Metazoa</taxon>
        <taxon>Porifera</taxon>
        <taxon>Demospongiae</taxon>
        <taxon>Heteroscleromorpha</taxon>
        <taxon>Haplosclerida</taxon>
        <taxon>Niphatidae</taxon>
        <taxon>Amphimedon</taxon>
    </lineage>
</organism>
<reference evidence="2" key="2">
    <citation type="submission" date="2017-05" db="UniProtKB">
        <authorList>
            <consortium name="EnsemblMetazoa"/>
        </authorList>
    </citation>
    <scope>IDENTIFICATION</scope>
</reference>